<comment type="caution">
    <text evidence="8">The sequence shown here is derived from an EMBL/GenBank/DDBJ whole genome shotgun (WGS) entry which is preliminary data.</text>
</comment>
<evidence type="ECO:0000256" key="4">
    <source>
        <dbReference type="ARBA" id="ARBA00022827"/>
    </source>
</evidence>
<evidence type="ECO:0000259" key="7">
    <source>
        <dbReference type="Pfam" id="PF02771"/>
    </source>
</evidence>
<feature type="domain" description="Acyl-CoA dehydrogenase/oxidase N-terminal" evidence="7">
    <location>
        <begin position="6"/>
        <end position="84"/>
    </location>
</feature>
<dbReference type="Proteomes" id="UP000244940">
    <property type="component" value="Unassembled WGS sequence"/>
</dbReference>
<dbReference type="RefSeq" id="WP_109531284.1">
    <property type="nucleotide sequence ID" value="NZ_QEYD01000001.1"/>
</dbReference>
<dbReference type="InterPro" id="IPR037069">
    <property type="entry name" value="AcylCoA_DH/ox_N_sf"/>
</dbReference>
<dbReference type="Pfam" id="PF02771">
    <property type="entry name" value="Acyl-CoA_dh_N"/>
    <property type="match status" value="1"/>
</dbReference>
<gene>
    <name evidence="8" type="ORF">C4N9_00190</name>
</gene>
<comment type="similarity">
    <text evidence="2">Belongs to the acyl-CoA dehydrogenase family.</text>
</comment>
<evidence type="ECO:0000256" key="1">
    <source>
        <dbReference type="ARBA" id="ARBA00001974"/>
    </source>
</evidence>
<keyword evidence="4" id="KW-0274">FAD</keyword>
<dbReference type="SUPFAM" id="SSF47203">
    <property type="entry name" value="Acyl-CoA dehydrogenase C-terminal domain-like"/>
    <property type="match status" value="1"/>
</dbReference>
<dbReference type="AlphaFoldDB" id="A0A2U2CHW9"/>
<dbReference type="PANTHER" id="PTHR43884:SF20">
    <property type="entry name" value="ACYL-COA DEHYDROGENASE FADE28"/>
    <property type="match status" value="1"/>
</dbReference>
<protein>
    <recommendedName>
        <fullName evidence="10">Acyl-CoA dehydrogenase</fullName>
    </recommendedName>
</protein>
<dbReference type="Pfam" id="PF00441">
    <property type="entry name" value="Acyl-CoA_dh_1"/>
    <property type="match status" value="1"/>
</dbReference>
<dbReference type="Gene3D" id="1.10.540.10">
    <property type="entry name" value="Acyl-CoA dehydrogenase/oxidase, N-terminal domain"/>
    <property type="match status" value="1"/>
</dbReference>
<sequence>MAALSSDDRQMLVDSAETLLARAHNGARLRRLRDQGIAFDAGFWRLMGDAGWLGLRLPEAAGGSDLGAAAAVALAEVMGRHAVPDPYVAACHLPAVLLGDSDVGAALATGEIGVAVMEGEVPLRGPAEVAVGATVPGGEILLLADRGNGAEILLLRLAIAPELRADGGAGGRVSVTARDLAAADVLLAGSAALGLWQKARDEAALVTAGYLTGLARQALALSVEHLLQREQFGQKLAQFQVLQHRVVDLRIGVRLAEAALGAALAAPEDRMRLHAAKARASAVASATTRQAVQLHGALGFTDEAAIGLYLKLAMHHAQAFGSEAAHRTAHARLSREARNAA</sequence>
<dbReference type="PANTHER" id="PTHR43884">
    <property type="entry name" value="ACYL-COA DEHYDROGENASE"/>
    <property type="match status" value="1"/>
</dbReference>
<organism evidence="8 9">
    <name type="scientific">Pararhodobacter marinus</name>
    <dbReference type="NCBI Taxonomy" id="2184063"/>
    <lineage>
        <taxon>Bacteria</taxon>
        <taxon>Pseudomonadati</taxon>
        <taxon>Pseudomonadota</taxon>
        <taxon>Alphaproteobacteria</taxon>
        <taxon>Rhodobacterales</taxon>
        <taxon>Paracoccaceae</taxon>
        <taxon>Pararhodobacter</taxon>
    </lineage>
</organism>
<evidence type="ECO:0000256" key="5">
    <source>
        <dbReference type="ARBA" id="ARBA00023002"/>
    </source>
</evidence>
<keyword evidence="5" id="KW-0560">Oxidoreductase</keyword>
<dbReference type="GO" id="GO:0050660">
    <property type="term" value="F:flavin adenine dinucleotide binding"/>
    <property type="evidence" value="ECO:0007669"/>
    <property type="project" value="InterPro"/>
</dbReference>
<keyword evidence="9" id="KW-1185">Reference proteome</keyword>
<dbReference type="Gene3D" id="1.20.140.10">
    <property type="entry name" value="Butyryl-CoA Dehydrogenase, subunit A, domain 3"/>
    <property type="match status" value="1"/>
</dbReference>
<evidence type="ECO:0000259" key="6">
    <source>
        <dbReference type="Pfam" id="PF00441"/>
    </source>
</evidence>
<proteinExistence type="inferred from homology"/>
<dbReference type="OrthoDB" id="7328575at2"/>
<dbReference type="InterPro" id="IPR036250">
    <property type="entry name" value="AcylCo_DH-like_C"/>
</dbReference>
<reference evidence="8 9" key="1">
    <citation type="submission" date="2018-05" db="EMBL/GenBank/DDBJ databases">
        <title>Pararhodobacter marina sp. nov., isolated from deep-sea water of the Indian Ocean.</title>
        <authorList>
            <person name="Lai Q.Sr."/>
            <person name="Liu X."/>
            <person name="Shao Z."/>
        </authorList>
    </citation>
    <scope>NUCLEOTIDE SEQUENCE [LARGE SCALE GENOMIC DNA]</scope>
    <source>
        <strain evidence="8 9">CIC4N-9</strain>
    </source>
</reference>
<evidence type="ECO:0000313" key="9">
    <source>
        <dbReference type="Proteomes" id="UP000244940"/>
    </source>
</evidence>
<dbReference type="GeneID" id="94363300"/>
<name>A0A2U2CHW9_9RHOB</name>
<evidence type="ECO:0008006" key="10">
    <source>
        <dbReference type="Google" id="ProtNLM"/>
    </source>
</evidence>
<dbReference type="EMBL" id="QEYD01000001">
    <property type="protein sequence ID" value="PWE31483.1"/>
    <property type="molecule type" value="Genomic_DNA"/>
</dbReference>
<dbReference type="SUPFAM" id="SSF56645">
    <property type="entry name" value="Acyl-CoA dehydrogenase NM domain-like"/>
    <property type="match status" value="1"/>
</dbReference>
<dbReference type="InterPro" id="IPR009100">
    <property type="entry name" value="AcylCoA_DH/oxidase_NM_dom_sf"/>
</dbReference>
<dbReference type="InterPro" id="IPR013786">
    <property type="entry name" value="AcylCoA_DH/ox_N"/>
</dbReference>
<evidence type="ECO:0000313" key="8">
    <source>
        <dbReference type="EMBL" id="PWE31483.1"/>
    </source>
</evidence>
<dbReference type="InterPro" id="IPR009075">
    <property type="entry name" value="AcylCo_DH/oxidase_C"/>
</dbReference>
<keyword evidence="3" id="KW-0285">Flavoprotein</keyword>
<feature type="domain" description="Acyl-CoA dehydrogenase/oxidase C-terminal" evidence="6">
    <location>
        <begin position="203"/>
        <end position="331"/>
    </location>
</feature>
<evidence type="ECO:0000256" key="3">
    <source>
        <dbReference type="ARBA" id="ARBA00022630"/>
    </source>
</evidence>
<dbReference type="GO" id="GO:0003995">
    <property type="term" value="F:acyl-CoA dehydrogenase activity"/>
    <property type="evidence" value="ECO:0007669"/>
    <property type="project" value="TreeGrafter"/>
</dbReference>
<comment type="cofactor">
    <cofactor evidence="1">
        <name>FAD</name>
        <dbReference type="ChEBI" id="CHEBI:57692"/>
    </cofactor>
</comment>
<accession>A0A2U2CHW9</accession>
<evidence type="ECO:0000256" key="2">
    <source>
        <dbReference type="ARBA" id="ARBA00009347"/>
    </source>
</evidence>